<evidence type="ECO:0000313" key="3">
    <source>
        <dbReference type="Proteomes" id="UP001596392"/>
    </source>
</evidence>
<protein>
    <submittedName>
        <fullName evidence="2">Three-Cys-motif partner protein TcmP</fullName>
    </submittedName>
</protein>
<sequence length="416" mass="45511">MSEESDEFDLGEDHASLQEESDLTEILQEESDSASPFFVNKKAAAVLKHGILRSYVVPFVSKIGKYSTDSRVVFLDGYAGPGRYADGTPGSPALILQSAQAVSAFRNLECYFVERKREDFNRLQALITEANANGIKAEARKGRVEKHLDDVLAKAEGVPLLAFLDPFGLGVSFTDLTEKILGPGRPHRPGTGTEVLLNFSANAVRRIGGLLNSTKVAKGKDATLAAMDSACGGAWWREVFLSARNNAEAVEKIAYGYADLVSKKVGAHAWVVAVRNRVHHQQPVYHLVFFTRHTDGLWLFGEANSLAQEAWRKECAPPHVVDENALFDLGDPFEKEEKLRKEAWVGEIYSNIERILATDGPFFIAQRHGDVLGGTVDVARALHIRAAVTRLYADGKTACNGKGDVAKMYISAPPAK</sequence>
<accession>A0ABW2H1J3</accession>
<dbReference type="NCBIfam" id="TIGR04474">
    <property type="entry name" value="tcm_partner"/>
    <property type="match status" value="1"/>
</dbReference>
<dbReference type="RefSeq" id="WP_376808120.1">
    <property type="nucleotide sequence ID" value="NZ_JBHTAC010000023.1"/>
</dbReference>
<feature type="compositionally biased region" description="Acidic residues" evidence="1">
    <location>
        <begin position="1"/>
        <end position="10"/>
    </location>
</feature>
<dbReference type="EMBL" id="JBHTAC010000023">
    <property type="protein sequence ID" value="MFC7245168.1"/>
    <property type="molecule type" value="Genomic_DNA"/>
</dbReference>
<keyword evidence="3" id="KW-1185">Reference proteome</keyword>
<proteinExistence type="predicted"/>
<evidence type="ECO:0000256" key="1">
    <source>
        <dbReference type="SAM" id="MobiDB-lite"/>
    </source>
</evidence>
<feature type="region of interest" description="Disordered" evidence="1">
    <location>
        <begin position="1"/>
        <end position="25"/>
    </location>
</feature>
<comment type="caution">
    <text evidence="2">The sequence shown here is derived from an EMBL/GenBank/DDBJ whole genome shotgun (WGS) entry which is preliminary data.</text>
</comment>
<evidence type="ECO:0000313" key="2">
    <source>
        <dbReference type="EMBL" id="MFC7245168.1"/>
    </source>
</evidence>
<dbReference type="Proteomes" id="UP001596392">
    <property type="component" value="Unassembled WGS sequence"/>
</dbReference>
<dbReference type="InterPro" id="IPR031009">
    <property type="entry name" value="Tcm_partner"/>
</dbReference>
<reference evidence="3" key="1">
    <citation type="journal article" date="2019" name="Int. J. Syst. Evol. Microbiol.">
        <title>The Global Catalogue of Microorganisms (GCM) 10K type strain sequencing project: providing services to taxonomists for standard genome sequencing and annotation.</title>
        <authorList>
            <consortium name="The Broad Institute Genomics Platform"/>
            <consortium name="The Broad Institute Genome Sequencing Center for Infectious Disease"/>
            <person name="Wu L."/>
            <person name="Ma J."/>
        </authorList>
    </citation>
    <scope>NUCLEOTIDE SEQUENCE [LARGE SCALE GENOMIC DNA]</scope>
    <source>
        <strain evidence="3">CGMCC 1.9106</strain>
    </source>
</reference>
<organism evidence="2 3">
    <name type="scientific">Catellatospora aurea</name>
    <dbReference type="NCBI Taxonomy" id="1337874"/>
    <lineage>
        <taxon>Bacteria</taxon>
        <taxon>Bacillati</taxon>
        <taxon>Actinomycetota</taxon>
        <taxon>Actinomycetes</taxon>
        <taxon>Micromonosporales</taxon>
        <taxon>Micromonosporaceae</taxon>
        <taxon>Catellatospora</taxon>
    </lineage>
</organism>
<name>A0ABW2H1J3_9ACTN</name>
<gene>
    <name evidence="2" type="primary">tcmP</name>
    <name evidence="2" type="ORF">ACFQO7_22050</name>
</gene>